<dbReference type="Proteomes" id="UP000267821">
    <property type="component" value="Unassembled WGS sequence"/>
</dbReference>
<name>A0A3N4M2Q5_9PEZI</name>
<keyword evidence="9 12" id="KW-0472">Membrane</keyword>
<dbReference type="InterPro" id="IPR001296">
    <property type="entry name" value="Glyco_trans_1"/>
</dbReference>
<dbReference type="CDD" id="cd03805">
    <property type="entry name" value="GT4_ALG2-like"/>
    <property type="match status" value="1"/>
</dbReference>
<dbReference type="InterPro" id="IPR028098">
    <property type="entry name" value="Glyco_trans_4-like_N"/>
</dbReference>
<dbReference type="PANTHER" id="PTHR45918">
    <property type="entry name" value="ALPHA-1,3/1,6-MANNOSYLTRANSFERASE ALG2"/>
    <property type="match status" value="1"/>
</dbReference>
<evidence type="ECO:0000259" key="14">
    <source>
        <dbReference type="Pfam" id="PF13439"/>
    </source>
</evidence>
<dbReference type="GO" id="GO:0005789">
    <property type="term" value="C:endoplasmic reticulum membrane"/>
    <property type="evidence" value="ECO:0007669"/>
    <property type="project" value="UniProtKB-SubCell"/>
</dbReference>
<keyword evidence="16" id="KW-1185">Reference proteome</keyword>
<feature type="transmembrane region" description="Helical" evidence="12">
    <location>
        <begin position="452"/>
        <end position="476"/>
    </location>
</feature>
<dbReference type="GO" id="GO:0102704">
    <property type="term" value="F:GDP-Man:Man(2)GlcNAc(2)-PP-Dol alpha-1,6-mannosyltransferase activity"/>
    <property type="evidence" value="ECO:0007669"/>
    <property type="project" value="UniProtKB-UniRule"/>
</dbReference>
<evidence type="ECO:0000256" key="2">
    <source>
        <dbReference type="ARBA" id="ARBA00004586"/>
    </source>
</evidence>
<evidence type="ECO:0000256" key="1">
    <source>
        <dbReference type="ARBA" id="ARBA00003142"/>
    </source>
</evidence>
<sequence length="477" mass="53238">MAPRKKRNLDIWFIHPDLGIGGAERLVVDAAVGLQQLGHRVTIFTSHCDKSHCFDEVKDGTLTVHVRGNTLIPPHLFHRFFILCAILRQIHLTLTLSSDPPPDPSATTGPPPTDPLYPRLPPPDVIFIDQLSASIPILRILYPTTKILFYCHFPDKLLSPRNHPLAHLYRLPFDFLEGYSTSKSHCLLVNSLFTRSIFAQSFTGIASTPRVVYPCVDTFPPPTTLPIQPPAHNHLTFPNLLLSINRFERKKNIALAIHSFSLLPRTLRHASSTRLILAGGYDPRNAENAQYHLDLTKLCDTLGLQHATCKNYISALSLPDSVDVIFLLSIPASLKAELLSKARLLLYTPSNEHFGIVPLEAMLSCTPVLAVNSGGPLETVVEGETGWLRPPDMKEWSAIMKKVLFEMSDSQIRIMGERGKERVEREFSKEKMAVSLQEVMLEMLEKDMGEPLFGVGELGVLIGVVMGLVAMGVWWFL</sequence>
<keyword evidence="6 12" id="KW-0812">Transmembrane</keyword>
<dbReference type="OrthoDB" id="448893at2759"/>
<dbReference type="PANTHER" id="PTHR45918:SF1">
    <property type="entry name" value="ALPHA-1,3_1,6-MANNOSYLTRANSFERASE ALG2"/>
    <property type="match status" value="1"/>
</dbReference>
<evidence type="ECO:0000259" key="13">
    <source>
        <dbReference type="Pfam" id="PF00534"/>
    </source>
</evidence>
<dbReference type="EC" id="2.4.1.257" evidence="12"/>
<comment type="subcellular location">
    <subcellularLocation>
        <location evidence="2 12">Endoplasmic reticulum membrane</location>
    </subcellularLocation>
</comment>
<evidence type="ECO:0000256" key="9">
    <source>
        <dbReference type="ARBA" id="ARBA00023136"/>
    </source>
</evidence>
<feature type="domain" description="Glycosyltransferase subfamily 4-like N-terminal" evidence="14">
    <location>
        <begin position="20"/>
        <end position="218"/>
    </location>
</feature>
<dbReference type="Pfam" id="PF13439">
    <property type="entry name" value="Glyco_transf_4"/>
    <property type="match status" value="1"/>
</dbReference>
<evidence type="ECO:0000256" key="7">
    <source>
        <dbReference type="ARBA" id="ARBA00022824"/>
    </source>
</evidence>
<evidence type="ECO:0000256" key="8">
    <source>
        <dbReference type="ARBA" id="ARBA00022989"/>
    </source>
</evidence>
<accession>A0A3N4M2Q5</accession>
<feature type="domain" description="Glycosyl transferase family 1" evidence="13">
    <location>
        <begin position="234"/>
        <end position="404"/>
    </location>
</feature>
<dbReference type="EMBL" id="ML121529">
    <property type="protein sequence ID" value="RPB28218.1"/>
    <property type="molecule type" value="Genomic_DNA"/>
</dbReference>
<dbReference type="SUPFAM" id="SSF53756">
    <property type="entry name" value="UDP-Glycosyltransferase/glycogen phosphorylase"/>
    <property type="match status" value="1"/>
</dbReference>
<proteinExistence type="inferred from homology"/>
<evidence type="ECO:0000313" key="15">
    <source>
        <dbReference type="EMBL" id="RPB28218.1"/>
    </source>
</evidence>
<keyword evidence="5 12" id="KW-0808">Transferase</keyword>
<dbReference type="EC" id="2.4.1.132" evidence="12"/>
<reference evidence="15 16" key="1">
    <citation type="journal article" date="2018" name="Nat. Ecol. Evol.">
        <title>Pezizomycetes genomes reveal the molecular basis of ectomycorrhizal truffle lifestyle.</title>
        <authorList>
            <person name="Murat C."/>
            <person name="Payen T."/>
            <person name="Noel B."/>
            <person name="Kuo A."/>
            <person name="Morin E."/>
            <person name="Chen J."/>
            <person name="Kohler A."/>
            <person name="Krizsan K."/>
            <person name="Balestrini R."/>
            <person name="Da Silva C."/>
            <person name="Montanini B."/>
            <person name="Hainaut M."/>
            <person name="Levati E."/>
            <person name="Barry K.W."/>
            <person name="Belfiori B."/>
            <person name="Cichocki N."/>
            <person name="Clum A."/>
            <person name="Dockter R.B."/>
            <person name="Fauchery L."/>
            <person name="Guy J."/>
            <person name="Iotti M."/>
            <person name="Le Tacon F."/>
            <person name="Lindquist E.A."/>
            <person name="Lipzen A."/>
            <person name="Malagnac F."/>
            <person name="Mello A."/>
            <person name="Molinier V."/>
            <person name="Miyauchi S."/>
            <person name="Poulain J."/>
            <person name="Riccioni C."/>
            <person name="Rubini A."/>
            <person name="Sitrit Y."/>
            <person name="Splivallo R."/>
            <person name="Traeger S."/>
            <person name="Wang M."/>
            <person name="Zifcakova L."/>
            <person name="Wipf D."/>
            <person name="Zambonelli A."/>
            <person name="Paolocci F."/>
            <person name="Nowrousian M."/>
            <person name="Ottonello S."/>
            <person name="Baldrian P."/>
            <person name="Spatafora J.W."/>
            <person name="Henrissat B."/>
            <person name="Nagy L.G."/>
            <person name="Aury J.M."/>
            <person name="Wincker P."/>
            <person name="Grigoriev I.V."/>
            <person name="Bonfante P."/>
            <person name="Martin F.M."/>
        </authorList>
    </citation>
    <scope>NUCLEOTIDE SEQUENCE [LARGE SCALE GENOMIC DNA]</scope>
    <source>
        <strain evidence="15 16">ATCC MYA-4762</strain>
    </source>
</reference>
<evidence type="ECO:0000256" key="4">
    <source>
        <dbReference type="ARBA" id="ARBA00022676"/>
    </source>
</evidence>
<dbReference type="AlphaFoldDB" id="A0A3N4M2Q5"/>
<evidence type="ECO:0000256" key="6">
    <source>
        <dbReference type="ARBA" id="ARBA00022692"/>
    </source>
</evidence>
<comment type="pathway">
    <text evidence="3 12">Protein modification; protein glycosylation.</text>
</comment>
<dbReference type="Pfam" id="PF00534">
    <property type="entry name" value="Glycos_transf_1"/>
    <property type="match status" value="1"/>
</dbReference>
<evidence type="ECO:0000256" key="12">
    <source>
        <dbReference type="RuleBase" id="RU367136"/>
    </source>
</evidence>
<dbReference type="FunCoup" id="A0A3N4M2Q5">
    <property type="interactions" value="735"/>
</dbReference>
<dbReference type="UniPathway" id="UPA00378"/>
<dbReference type="STRING" id="1051890.A0A3N4M2Q5"/>
<organism evidence="15 16">
    <name type="scientific">Terfezia boudieri ATCC MYA-4762</name>
    <dbReference type="NCBI Taxonomy" id="1051890"/>
    <lineage>
        <taxon>Eukaryota</taxon>
        <taxon>Fungi</taxon>
        <taxon>Dikarya</taxon>
        <taxon>Ascomycota</taxon>
        <taxon>Pezizomycotina</taxon>
        <taxon>Pezizomycetes</taxon>
        <taxon>Pezizales</taxon>
        <taxon>Pezizaceae</taxon>
        <taxon>Terfezia</taxon>
    </lineage>
</organism>
<comment type="catalytic activity">
    <reaction evidence="10 12">
        <text>a beta-D-Man-(1-&gt;4)-beta-D-GlcNAc-(1-&gt;4)-alpha-D-GlcNAc-diphospho-di-trans,poly-cis-dolichol + GDP-alpha-D-mannose = an alpha-D-Man-(1-&gt;3)-beta-D-Man-(1-&gt;4)-beta-D-GlcNAc-(1-&gt;4)-alpha-D-GlcNAc-diphospho-di-trans,poly-cis-dolichol + GDP + H(+)</text>
        <dbReference type="Rhea" id="RHEA:29515"/>
        <dbReference type="Rhea" id="RHEA-COMP:19511"/>
        <dbReference type="Rhea" id="RHEA-COMP:19513"/>
        <dbReference type="ChEBI" id="CHEBI:15378"/>
        <dbReference type="ChEBI" id="CHEBI:57527"/>
        <dbReference type="ChEBI" id="CHEBI:58189"/>
        <dbReference type="ChEBI" id="CHEBI:58472"/>
        <dbReference type="ChEBI" id="CHEBI:132510"/>
        <dbReference type="EC" id="2.4.1.132"/>
    </reaction>
    <physiologicalReaction direction="left-to-right" evidence="10 12">
        <dbReference type="Rhea" id="RHEA:29516"/>
    </physiologicalReaction>
</comment>
<dbReference type="Gene3D" id="3.40.50.2000">
    <property type="entry name" value="Glycogen Phosphorylase B"/>
    <property type="match status" value="2"/>
</dbReference>
<dbReference type="GO" id="GO:0004378">
    <property type="term" value="F:GDP-Man:Man(1)GlcNAc(2)-PP-Dol alpha-1,3-mannosyltransferase activity"/>
    <property type="evidence" value="ECO:0007669"/>
    <property type="project" value="UniProtKB-UniRule"/>
</dbReference>
<comment type="function">
    <text evidence="1 12">Mannosylates Man(2)GlcNAc(2)-dolichol diphosphate and Man(1)GlcNAc(2)-dolichol diphosphate to form Man(3)GlcNAc(2)-dolichol diphosphate.</text>
</comment>
<comment type="similarity">
    <text evidence="12">Belongs to the glycosyltransferase group 1 family.</text>
</comment>
<keyword evidence="4 12" id="KW-0328">Glycosyltransferase</keyword>
<gene>
    <name evidence="15" type="ORF">L211DRAFT_833209</name>
</gene>
<dbReference type="InParanoid" id="A0A3N4M2Q5"/>
<keyword evidence="7 12" id="KW-0256">Endoplasmic reticulum</keyword>
<evidence type="ECO:0000256" key="5">
    <source>
        <dbReference type="ARBA" id="ARBA00022679"/>
    </source>
</evidence>
<evidence type="ECO:0000256" key="3">
    <source>
        <dbReference type="ARBA" id="ARBA00004922"/>
    </source>
</evidence>
<evidence type="ECO:0000313" key="16">
    <source>
        <dbReference type="Proteomes" id="UP000267821"/>
    </source>
</evidence>
<keyword evidence="8 12" id="KW-1133">Transmembrane helix</keyword>
<evidence type="ECO:0000256" key="11">
    <source>
        <dbReference type="ARBA" id="ARBA00045104"/>
    </source>
</evidence>
<protein>
    <recommendedName>
        <fullName evidence="12">Alpha-1,3/1,6-mannosyltransferase ALG2</fullName>
        <ecNumber evidence="12">2.4.1.132</ecNumber>
        <ecNumber evidence="12">2.4.1.257</ecNumber>
    </recommendedName>
    <alternativeName>
        <fullName evidence="12">GDP-Man:Man(1)GlcNAc(2)-PP-Dol alpha-1,3-mannosyltransferase</fullName>
    </alternativeName>
</protein>
<evidence type="ECO:0000256" key="10">
    <source>
        <dbReference type="ARBA" id="ARBA00045103"/>
    </source>
</evidence>
<comment type="catalytic activity">
    <reaction evidence="11 12">
        <text>an alpha-D-Man-(1-&gt;3)-beta-D-Man-(1-&gt;4)-beta-D-GlcNAc-(1-&gt;4)-alpha-D-GlcNAc-diphospho-di-trans,poly-cis-dolichol + GDP-alpha-D-mannose = an alpha-D-Man-(1-&gt;3)-[alpha-D-Man-(1-&gt;6)]-beta-D-Man-(1-&gt;4)-beta-D-GlcNAc-(1-&gt;4)-alpha-D-GlcNAc-diphospho-di-trans,poly-cis-dolichol + GDP + H(+)</text>
        <dbReference type="Rhea" id="RHEA:29519"/>
        <dbReference type="Rhea" id="RHEA-COMP:19513"/>
        <dbReference type="Rhea" id="RHEA-COMP:19515"/>
        <dbReference type="ChEBI" id="CHEBI:15378"/>
        <dbReference type="ChEBI" id="CHEBI:57527"/>
        <dbReference type="ChEBI" id="CHEBI:58189"/>
        <dbReference type="ChEBI" id="CHEBI:132510"/>
        <dbReference type="ChEBI" id="CHEBI:132511"/>
        <dbReference type="EC" id="2.4.1.257"/>
    </reaction>
    <physiologicalReaction direction="left-to-right" evidence="11 12">
        <dbReference type="Rhea" id="RHEA:29520"/>
    </physiologicalReaction>
</comment>
<dbReference type="InterPro" id="IPR027054">
    <property type="entry name" value="ALG2"/>
</dbReference>